<gene>
    <name evidence="1" type="ORF">OS493_002836</name>
</gene>
<proteinExistence type="predicted"/>
<reference evidence="1" key="1">
    <citation type="submission" date="2023-01" db="EMBL/GenBank/DDBJ databases">
        <title>Genome assembly of the deep-sea coral Lophelia pertusa.</title>
        <authorList>
            <person name="Herrera S."/>
            <person name="Cordes E."/>
        </authorList>
    </citation>
    <scope>NUCLEOTIDE SEQUENCE</scope>
    <source>
        <strain evidence="1">USNM1676648</strain>
        <tissue evidence="1">Polyp</tissue>
    </source>
</reference>
<name>A0A9W9YG99_9CNID</name>
<evidence type="ECO:0000313" key="2">
    <source>
        <dbReference type="Proteomes" id="UP001163046"/>
    </source>
</evidence>
<dbReference type="EMBL" id="MU827778">
    <property type="protein sequence ID" value="KAJ7340110.1"/>
    <property type="molecule type" value="Genomic_DNA"/>
</dbReference>
<evidence type="ECO:0000313" key="1">
    <source>
        <dbReference type="EMBL" id="KAJ7340110.1"/>
    </source>
</evidence>
<protein>
    <submittedName>
        <fullName evidence="1">Uncharacterized protein</fullName>
    </submittedName>
</protein>
<dbReference type="Proteomes" id="UP001163046">
    <property type="component" value="Unassembled WGS sequence"/>
</dbReference>
<accession>A0A9W9YG99</accession>
<comment type="caution">
    <text evidence="1">The sequence shown here is derived from an EMBL/GenBank/DDBJ whole genome shotgun (WGS) entry which is preliminary data.</text>
</comment>
<sequence>MISIEIQNGPSSKSTPTFVPEMYEISANGFMASYSAFPKIQSTKQSAPPCVNCPCQFHYIGGEMLPLQLTSSRRACALPSVLAIRTSMATGVGRSITGQSSESCNWKSKEAVSKAVHGTAKKSTLV</sequence>
<keyword evidence="2" id="KW-1185">Reference proteome</keyword>
<dbReference type="AlphaFoldDB" id="A0A9W9YG99"/>
<organism evidence="1 2">
    <name type="scientific">Desmophyllum pertusum</name>
    <dbReference type="NCBI Taxonomy" id="174260"/>
    <lineage>
        <taxon>Eukaryota</taxon>
        <taxon>Metazoa</taxon>
        <taxon>Cnidaria</taxon>
        <taxon>Anthozoa</taxon>
        <taxon>Hexacorallia</taxon>
        <taxon>Scleractinia</taxon>
        <taxon>Caryophylliina</taxon>
        <taxon>Caryophylliidae</taxon>
        <taxon>Desmophyllum</taxon>
    </lineage>
</organism>